<proteinExistence type="predicted"/>
<keyword evidence="1" id="KW-1133">Transmembrane helix</keyword>
<dbReference type="Proteomes" id="UP001415857">
    <property type="component" value="Unassembled WGS sequence"/>
</dbReference>
<protein>
    <submittedName>
        <fullName evidence="2">Uncharacterized protein</fullName>
    </submittedName>
</protein>
<keyword evidence="3" id="KW-1185">Reference proteome</keyword>
<evidence type="ECO:0000313" key="3">
    <source>
        <dbReference type="Proteomes" id="UP001415857"/>
    </source>
</evidence>
<reference evidence="2 3" key="1">
    <citation type="journal article" date="2024" name="Plant J.">
        <title>Genome sequences and population genomics reveal climatic adaptation and genomic divergence between two closely related sweetgum species.</title>
        <authorList>
            <person name="Xu W.Q."/>
            <person name="Ren C.Q."/>
            <person name="Zhang X.Y."/>
            <person name="Comes H.P."/>
            <person name="Liu X.H."/>
            <person name="Li Y.G."/>
            <person name="Kettle C.J."/>
            <person name="Jalonen R."/>
            <person name="Gaisberger H."/>
            <person name="Ma Y.Z."/>
            <person name="Qiu Y.X."/>
        </authorList>
    </citation>
    <scope>NUCLEOTIDE SEQUENCE [LARGE SCALE GENOMIC DNA]</scope>
    <source>
        <strain evidence="2">Hangzhou</strain>
    </source>
</reference>
<evidence type="ECO:0000256" key="1">
    <source>
        <dbReference type="SAM" id="Phobius"/>
    </source>
</evidence>
<dbReference type="EMBL" id="JBBPBK010000008">
    <property type="protein sequence ID" value="KAK9279291.1"/>
    <property type="molecule type" value="Genomic_DNA"/>
</dbReference>
<feature type="transmembrane region" description="Helical" evidence="1">
    <location>
        <begin position="50"/>
        <end position="68"/>
    </location>
</feature>
<gene>
    <name evidence="2" type="ORF">L1049_012970</name>
</gene>
<accession>A0AAP0RJG9</accession>
<keyword evidence="1" id="KW-0472">Membrane</keyword>
<comment type="caution">
    <text evidence="2">The sequence shown here is derived from an EMBL/GenBank/DDBJ whole genome shotgun (WGS) entry which is preliminary data.</text>
</comment>
<name>A0AAP0RJG9_LIQFO</name>
<sequence>MIYHPPLQLHGILCENEDGFFCSHSFLLKLFLPYIREEYRWNFHIVVDRFGVQTGCFFFLLFVSLSLIQHAFVRNGRSTLQLQLAVPLIHTCMRHFVSLSL</sequence>
<dbReference type="AlphaFoldDB" id="A0AAP0RJG9"/>
<evidence type="ECO:0000313" key="2">
    <source>
        <dbReference type="EMBL" id="KAK9279291.1"/>
    </source>
</evidence>
<organism evidence="2 3">
    <name type="scientific">Liquidambar formosana</name>
    <name type="common">Formosan gum</name>
    <dbReference type="NCBI Taxonomy" id="63359"/>
    <lineage>
        <taxon>Eukaryota</taxon>
        <taxon>Viridiplantae</taxon>
        <taxon>Streptophyta</taxon>
        <taxon>Embryophyta</taxon>
        <taxon>Tracheophyta</taxon>
        <taxon>Spermatophyta</taxon>
        <taxon>Magnoliopsida</taxon>
        <taxon>eudicotyledons</taxon>
        <taxon>Gunneridae</taxon>
        <taxon>Pentapetalae</taxon>
        <taxon>Saxifragales</taxon>
        <taxon>Altingiaceae</taxon>
        <taxon>Liquidambar</taxon>
    </lineage>
</organism>
<keyword evidence="1" id="KW-0812">Transmembrane</keyword>